<dbReference type="Pfam" id="PF02151">
    <property type="entry name" value="UVR"/>
    <property type="match status" value="1"/>
</dbReference>
<keyword evidence="2" id="KW-0418">Kinase</keyword>
<reference evidence="3" key="1">
    <citation type="submission" date="2016-10" db="EMBL/GenBank/DDBJ databases">
        <authorList>
            <person name="Varghese N."/>
            <person name="Submissions S."/>
        </authorList>
    </citation>
    <scope>NUCLEOTIDE SEQUENCE [LARGE SCALE GENOMIC DNA]</scope>
    <source>
        <strain evidence="3">DSM 17038</strain>
    </source>
</reference>
<dbReference type="Gene3D" id="4.10.860.10">
    <property type="entry name" value="UVR domain"/>
    <property type="match status" value="1"/>
</dbReference>
<sequence>MMLCERCQERPATVFYTEIINNKQKKMQLCEVCAGQMQAEGLGGLPQMNLHNFLASFWNQMSGVHPFAPKTKEETCPSCGTPESLFAQKGLFGCGDCYKHFGERLEPLLRRIHGSSAHTGKVPLRSGGKVLLARQIEELKAGLRDAVVREEFEKAAELRDNIKKLEQQL</sequence>
<dbReference type="STRING" id="341036.SAMN05660649_03258"/>
<dbReference type="GO" id="GO:1990170">
    <property type="term" value="P:stress response to cadmium ion"/>
    <property type="evidence" value="ECO:0007669"/>
    <property type="project" value="TreeGrafter"/>
</dbReference>
<keyword evidence="2" id="KW-0808">Transferase</keyword>
<dbReference type="PIRSF" id="PIRSF015034">
    <property type="entry name" value="YacH"/>
    <property type="match status" value="1"/>
</dbReference>
<dbReference type="InterPro" id="IPR025542">
    <property type="entry name" value="YacH"/>
</dbReference>
<dbReference type="InterPro" id="IPR036876">
    <property type="entry name" value="UVR_dom_sf"/>
</dbReference>
<proteinExistence type="predicted"/>
<organism evidence="2 3">
    <name type="scientific">Desulfotruncus arcticus DSM 17038</name>
    <dbReference type="NCBI Taxonomy" id="1121424"/>
    <lineage>
        <taxon>Bacteria</taxon>
        <taxon>Bacillati</taxon>
        <taxon>Bacillota</taxon>
        <taxon>Clostridia</taxon>
        <taxon>Eubacteriales</taxon>
        <taxon>Desulfallaceae</taxon>
        <taxon>Desulfotruncus</taxon>
    </lineage>
</organism>
<evidence type="ECO:0000259" key="1">
    <source>
        <dbReference type="PROSITE" id="PS50151"/>
    </source>
</evidence>
<feature type="domain" description="UVR" evidence="1">
    <location>
        <begin position="133"/>
        <end position="168"/>
    </location>
</feature>
<dbReference type="InterPro" id="IPR001943">
    <property type="entry name" value="UVR_dom"/>
</dbReference>
<keyword evidence="3" id="KW-1185">Reference proteome</keyword>
<dbReference type="PANTHER" id="PTHR38430:SF1">
    <property type="entry name" value="PROTEIN-ARGININE KINASE ACTIVATOR PROTEIN"/>
    <property type="match status" value="1"/>
</dbReference>
<dbReference type="GO" id="GO:1990169">
    <property type="term" value="P:stress response to copper ion"/>
    <property type="evidence" value="ECO:0007669"/>
    <property type="project" value="TreeGrafter"/>
</dbReference>
<dbReference type="GO" id="GO:0046870">
    <property type="term" value="F:cadmium ion binding"/>
    <property type="evidence" value="ECO:0007669"/>
    <property type="project" value="TreeGrafter"/>
</dbReference>
<protein>
    <submittedName>
        <fullName evidence="2">Protein-arginine kinase activator protein McsA</fullName>
    </submittedName>
</protein>
<dbReference type="GO" id="GO:0016301">
    <property type="term" value="F:kinase activity"/>
    <property type="evidence" value="ECO:0007669"/>
    <property type="project" value="UniProtKB-KW"/>
</dbReference>
<accession>A0A1I2VZ45</accession>
<name>A0A1I2VZ45_9FIRM</name>
<dbReference type="AlphaFoldDB" id="A0A1I2VZ45"/>
<dbReference type="SUPFAM" id="SSF46600">
    <property type="entry name" value="C-terminal UvrC-binding domain of UvrB"/>
    <property type="match status" value="1"/>
</dbReference>
<dbReference type="GO" id="GO:0008270">
    <property type="term" value="F:zinc ion binding"/>
    <property type="evidence" value="ECO:0007669"/>
    <property type="project" value="TreeGrafter"/>
</dbReference>
<gene>
    <name evidence="2" type="ORF">SAMN05660649_03258</name>
</gene>
<evidence type="ECO:0000313" key="2">
    <source>
        <dbReference type="EMBL" id="SFG94414.1"/>
    </source>
</evidence>
<dbReference type="PROSITE" id="PS50151">
    <property type="entry name" value="UVR"/>
    <property type="match status" value="1"/>
</dbReference>
<dbReference type="EMBL" id="FOOX01000012">
    <property type="protein sequence ID" value="SFG94414.1"/>
    <property type="molecule type" value="Genomic_DNA"/>
</dbReference>
<dbReference type="GO" id="GO:0050897">
    <property type="term" value="F:cobalt ion binding"/>
    <property type="evidence" value="ECO:0007669"/>
    <property type="project" value="TreeGrafter"/>
</dbReference>
<dbReference type="GO" id="GO:0005507">
    <property type="term" value="F:copper ion binding"/>
    <property type="evidence" value="ECO:0007669"/>
    <property type="project" value="TreeGrafter"/>
</dbReference>
<dbReference type="Proteomes" id="UP000199337">
    <property type="component" value="Unassembled WGS sequence"/>
</dbReference>
<evidence type="ECO:0000313" key="3">
    <source>
        <dbReference type="Proteomes" id="UP000199337"/>
    </source>
</evidence>
<dbReference type="PANTHER" id="PTHR38430">
    <property type="entry name" value="PROTEIN-ARGININE KINASE ACTIVATOR PROTEIN"/>
    <property type="match status" value="1"/>
</dbReference>